<dbReference type="InterPro" id="IPR001387">
    <property type="entry name" value="Cro/C1-type_HTH"/>
</dbReference>
<dbReference type="InterPro" id="IPR010982">
    <property type="entry name" value="Lambda_DNA-bd_dom_sf"/>
</dbReference>
<dbReference type="Proteomes" id="UP001521150">
    <property type="component" value="Unassembled WGS sequence"/>
</dbReference>
<dbReference type="Pfam" id="PF19054">
    <property type="entry name" value="DUF5753"/>
    <property type="match status" value="1"/>
</dbReference>
<dbReference type="SMART" id="SM00530">
    <property type="entry name" value="HTH_XRE"/>
    <property type="match status" value="1"/>
</dbReference>
<feature type="domain" description="HTH cro/C1-type" evidence="1">
    <location>
        <begin position="18"/>
        <end position="71"/>
    </location>
</feature>
<dbReference type="SUPFAM" id="SSF47413">
    <property type="entry name" value="lambda repressor-like DNA-binding domains"/>
    <property type="match status" value="1"/>
</dbReference>
<dbReference type="Pfam" id="PF13560">
    <property type="entry name" value="HTH_31"/>
    <property type="match status" value="1"/>
</dbReference>
<dbReference type="CDD" id="cd00093">
    <property type="entry name" value="HTH_XRE"/>
    <property type="match status" value="1"/>
</dbReference>
<gene>
    <name evidence="2" type="ORF">LWC34_32970</name>
</gene>
<protein>
    <submittedName>
        <fullName evidence="2">Helix-turn-helix domain-containing protein</fullName>
    </submittedName>
</protein>
<dbReference type="PROSITE" id="PS50943">
    <property type="entry name" value="HTH_CROC1"/>
    <property type="match status" value="1"/>
</dbReference>
<sequence>MGTPGLPNYHGRQLLRELKRLREQADMTQEEAGTRLHLTLQKLSRIENGQLPGYHELRAMLRLYGLPPEDWNPRLELWELAKKRGWWRDLGLKDGSYVCMENEAARAVEFSLGLLPALVQTERYARASLQHVSDAEAAVTVRIRRQRRLFSDEKPLVLHALIHEPAVQQGVDREQLVHLVERAQLPNVTLQIVPQSAGLHGGLEGSMTLLEFPDPDEPDIVCTETVLGLAQSQDRDTVVAARHRLDQLVSLALTPEDSLDTIKALIW</sequence>
<reference evidence="2 3" key="1">
    <citation type="submission" date="2021-12" db="EMBL/GenBank/DDBJ databases">
        <title>Genome sequence of Kibdelosporangium philippinense ATCC 49844.</title>
        <authorList>
            <person name="Fedorov E.A."/>
            <person name="Omeragic M."/>
            <person name="Shalygina K.F."/>
            <person name="Maclea K.S."/>
        </authorList>
    </citation>
    <scope>NUCLEOTIDE SEQUENCE [LARGE SCALE GENOMIC DNA]</scope>
    <source>
        <strain evidence="2 3">ATCC 49844</strain>
    </source>
</reference>
<dbReference type="Gene3D" id="1.10.260.40">
    <property type="entry name" value="lambda repressor-like DNA-binding domains"/>
    <property type="match status" value="1"/>
</dbReference>
<organism evidence="2 3">
    <name type="scientific">Kibdelosporangium philippinense</name>
    <dbReference type="NCBI Taxonomy" id="211113"/>
    <lineage>
        <taxon>Bacteria</taxon>
        <taxon>Bacillati</taxon>
        <taxon>Actinomycetota</taxon>
        <taxon>Actinomycetes</taxon>
        <taxon>Pseudonocardiales</taxon>
        <taxon>Pseudonocardiaceae</taxon>
        <taxon>Kibdelosporangium</taxon>
    </lineage>
</organism>
<evidence type="ECO:0000313" key="2">
    <source>
        <dbReference type="EMBL" id="MCE7007600.1"/>
    </source>
</evidence>
<comment type="caution">
    <text evidence="2">The sequence shown here is derived from an EMBL/GenBank/DDBJ whole genome shotgun (WGS) entry which is preliminary data.</text>
</comment>
<dbReference type="RefSeq" id="WP_233729188.1">
    <property type="nucleotide sequence ID" value="NZ_JAJVCN010000003.1"/>
</dbReference>
<dbReference type="EMBL" id="JAJVCN010000003">
    <property type="protein sequence ID" value="MCE7007600.1"/>
    <property type="molecule type" value="Genomic_DNA"/>
</dbReference>
<proteinExistence type="predicted"/>
<dbReference type="InterPro" id="IPR043917">
    <property type="entry name" value="DUF5753"/>
</dbReference>
<evidence type="ECO:0000313" key="3">
    <source>
        <dbReference type="Proteomes" id="UP001521150"/>
    </source>
</evidence>
<keyword evidence="3" id="KW-1185">Reference proteome</keyword>
<evidence type="ECO:0000259" key="1">
    <source>
        <dbReference type="PROSITE" id="PS50943"/>
    </source>
</evidence>
<name>A0ABS8ZKW4_9PSEU</name>
<accession>A0ABS8ZKW4</accession>